<sequence length="73" mass="7707">MQDLCKTYGEGEAAVDALRGISLRIDHGEFVSIMAPSGAGKSTLMHIMGCLDVPTSGTYQLDGQDVSSLDDTE</sequence>
<reference evidence="2" key="2">
    <citation type="journal article" date="2014" name="ISME J.">
        <title>Microbial stratification in low pH oxic and suboxic macroscopic growths along an acid mine drainage.</title>
        <authorList>
            <person name="Mendez-Garcia C."/>
            <person name="Mesa V."/>
            <person name="Sprenger R.R."/>
            <person name="Richter M."/>
            <person name="Diez M.S."/>
            <person name="Solano J."/>
            <person name="Bargiela R."/>
            <person name="Golyshina O.V."/>
            <person name="Manteca A."/>
            <person name="Ramos J.L."/>
            <person name="Gallego J.R."/>
            <person name="Llorente I."/>
            <person name="Martins Dos Santos V.A."/>
            <person name="Jensen O.N."/>
            <person name="Pelaez A.I."/>
            <person name="Sanchez J."/>
            <person name="Ferrer M."/>
        </authorList>
    </citation>
    <scope>NUCLEOTIDE SEQUENCE</scope>
</reference>
<proteinExistence type="predicted"/>
<organism evidence="2">
    <name type="scientific">mine drainage metagenome</name>
    <dbReference type="NCBI Taxonomy" id="410659"/>
    <lineage>
        <taxon>unclassified sequences</taxon>
        <taxon>metagenomes</taxon>
        <taxon>ecological metagenomes</taxon>
    </lineage>
</organism>
<comment type="caution">
    <text evidence="2">The sequence shown here is derived from an EMBL/GenBank/DDBJ whole genome shotgun (WGS) entry which is preliminary data.</text>
</comment>
<dbReference type="InterPro" id="IPR003439">
    <property type="entry name" value="ABC_transporter-like_ATP-bd"/>
</dbReference>
<dbReference type="EMBL" id="AUZX01009948">
    <property type="protein sequence ID" value="EQD50031.1"/>
    <property type="molecule type" value="Genomic_DNA"/>
</dbReference>
<dbReference type="GO" id="GO:0022857">
    <property type="term" value="F:transmembrane transporter activity"/>
    <property type="evidence" value="ECO:0007669"/>
    <property type="project" value="TreeGrafter"/>
</dbReference>
<gene>
    <name evidence="2" type="ORF">B1A_13588</name>
</gene>
<dbReference type="PANTHER" id="PTHR24220:SF86">
    <property type="entry name" value="ABC TRANSPORTER ABCH.1"/>
    <property type="match status" value="1"/>
</dbReference>
<dbReference type="PANTHER" id="PTHR24220">
    <property type="entry name" value="IMPORT ATP-BINDING PROTEIN"/>
    <property type="match status" value="1"/>
</dbReference>
<dbReference type="GO" id="GO:0005886">
    <property type="term" value="C:plasma membrane"/>
    <property type="evidence" value="ECO:0007669"/>
    <property type="project" value="TreeGrafter"/>
</dbReference>
<keyword evidence="2" id="KW-0547">Nucleotide-binding</keyword>
<dbReference type="GO" id="GO:0005524">
    <property type="term" value="F:ATP binding"/>
    <property type="evidence" value="ECO:0007669"/>
    <property type="project" value="UniProtKB-KW"/>
</dbReference>
<evidence type="ECO:0000313" key="2">
    <source>
        <dbReference type="EMBL" id="EQD50031.1"/>
    </source>
</evidence>
<name>T0ZNY0_9ZZZZ</name>
<dbReference type="InterPro" id="IPR027417">
    <property type="entry name" value="P-loop_NTPase"/>
</dbReference>
<dbReference type="Gene3D" id="3.40.50.300">
    <property type="entry name" value="P-loop containing nucleotide triphosphate hydrolases"/>
    <property type="match status" value="1"/>
</dbReference>
<accession>T0ZNY0</accession>
<dbReference type="GO" id="GO:0016887">
    <property type="term" value="F:ATP hydrolysis activity"/>
    <property type="evidence" value="ECO:0007669"/>
    <property type="project" value="InterPro"/>
</dbReference>
<dbReference type="InterPro" id="IPR015854">
    <property type="entry name" value="ABC_transpr_LolD-like"/>
</dbReference>
<dbReference type="AlphaFoldDB" id="T0ZNY0"/>
<protein>
    <submittedName>
        <fullName evidence="2">ABC transporter ATP-binding protein</fullName>
    </submittedName>
</protein>
<reference evidence="2" key="1">
    <citation type="submission" date="2013-08" db="EMBL/GenBank/DDBJ databases">
        <authorList>
            <person name="Mendez C."/>
            <person name="Richter M."/>
            <person name="Ferrer M."/>
            <person name="Sanchez J."/>
        </authorList>
    </citation>
    <scope>NUCLEOTIDE SEQUENCE</scope>
</reference>
<feature type="non-terminal residue" evidence="2">
    <location>
        <position position="73"/>
    </location>
</feature>
<dbReference type="SUPFAM" id="SSF52540">
    <property type="entry name" value="P-loop containing nucleoside triphosphate hydrolases"/>
    <property type="match status" value="1"/>
</dbReference>
<evidence type="ECO:0000259" key="1">
    <source>
        <dbReference type="Pfam" id="PF00005"/>
    </source>
</evidence>
<feature type="domain" description="ABC transporter" evidence="1">
    <location>
        <begin position="18"/>
        <end position="68"/>
    </location>
</feature>
<keyword evidence="2" id="KW-0067">ATP-binding</keyword>
<dbReference type="Pfam" id="PF00005">
    <property type="entry name" value="ABC_tran"/>
    <property type="match status" value="1"/>
</dbReference>